<proteinExistence type="predicted"/>
<dbReference type="InterPro" id="IPR036249">
    <property type="entry name" value="Thioredoxin-like_sf"/>
</dbReference>
<evidence type="ECO:0000313" key="1">
    <source>
        <dbReference type="EMBL" id="ANV81246.1"/>
    </source>
</evidence>
<protein>
    <recommendedName>
        <fullName evidence="2">Thioredoxin domain-containing protein</fullName>
    </recommendedName>
</protein>
<reference evidence="1" key="1">
    <citation type="submission" date="2014-11" db="EMBL/GenBank/DDBJ databases">
        <authorList>
            <person name="Zhu J."/>
            <person name="Qi W."/>
            <person name="Song R."/>
        </authorList>
    </citation>
    <scope>NUCLEOTIDE SEQUENCE</scope>
</reference>
<sequence length="206" mass="22938">MQPVKVMLHRLSIALITLILLIPGCIESQSVIGDKEEEIPLRLSFKAETLDRVEDQGPTFDLKEELEDGPVLILWIGSACFGCHEWTNMIRESLENGSLNESTLSVVSVHGWSGIEGSEEVMNAFGLDSNDSSYAPWKIVMGKENTPALDYFSEQDTGYGLYEAYGNPSTPTLQLIGDNGIKMWQSKNYWANSTILDEIWDTASKL</sequence>
<dbReference type="EMBL" id="KP211932">
    <property type="protein sequence ID" value="ANV81246.1"/>
    <property type="molecule type" value="Genomic_DNA"/>
</dbReference>
<dbReference type="AlphaFoldDB" id="A0A1B1TG51"/>
<dbReference type="SUPFAM" id="SSF52833">
    <property type="entry name" value="Thioredoxin-like"/>
    <property type="match status" value="1"/>
</dbReference>
<name>A0A1B1TG51_9ARCH</name>
<dbReference type="Gene3D" id="3.40.30.10">
    <property type="entry name" value="Glutaredoxin"/>
    <property type="match status" value="1"/>
</dbReference>
<evidence type="ECO:0008006" key="2">
    <source>
        <dbReference type="Google" id="ProtNLM"/>
    </source>
</evidence>
<reference evidence="1" key="2">
    <citation type="journal article" date="2015" name="ISME J.">
        <title>A new class of marine Euryarchaeota group II from the Mediterranean deep chlorophyll maximum.</title>
        <authorList>
            <person name="Martin-Cuadrado A.B."/>
            <person name="Garcia-Heredia I."/>
            <person name="Molto A.G."/>
            <person name="Lopez-Ubeda R."/>
            <person name="Kimes N."/>
            <person name="Lopez-Garcia P."/>
            <person name="Moreira D."/>
            <person name="Rodriguez-Valera F."/>
        </authorList>
    </citation>
    <scope>NUCLEOTIDE SEQUENCE</scope>
</reference>
<accession>A0A1B1TG51</accession>
<organism evidence="1">
    <name type="scientific">uncultured Poseidoniia archaeon</name>
    <dbReference type="NCBI Taxonomy" id="1697135"/>
    <lineage>
        <taxon>Archaea</taxon>
        <taxon>Methanobacteriati</taxon>
        <taxon>Thermoplasmatota</taxon>
        <taxon>Candidatus Poseidoniia</taxon>
        <taxon>environmental samples</taxon>
    </lineage>
</organism>